<dbReference type="STRING" id="1194695.A0A5D3BFE5"/>
<evidence type="ECO:0000256" key="2">
    <source>
        <dbReference type="ARBA" id="ARBA00010617"/>
    </source>
</evidence>
<keyword evidence="10 13" id="KW-0472">Membrane</keyword>
<keyword evidence="7 12" id="KW-0560">Oxidoreductase</keyword>
<dbReference type="InterPro" id="IPR050665">
    <property type="entry name" value="Cytochrome_P450_Monooxygen"/>
</dbReference>
<evidence type="ECO:0000313" key="15">
    <source>
        <dbReference type="EMBL" id="TYJ97794.1"/>
    </source>
</evidence>
<comment type="caution">
    <text evidence="15">The sequence shown here is derived from an EMBL/GenBank/DDBJ whole genome shotgun (WGS) entry which is preliminary data.</text>
</comment>
<gene>
    <name evidence="15" type="ORF">E5676_scaffold285G00040</name>
    <name evidence="14" type="ORF">E6C27_scaffold41G001500</name>
</gene>
<feature type="binding site" description="axial binding residue" evidence="11">
    <location>
        <position position="435"/>
    </location>
    <ligand>
        <name>heme</name>
        <dbReference type="ChEBI" id="CHEBI:30413"/>
    </ligand>
    <ligandPart>
        <name>Fe</name>
        <dbReference type="ChEBI" id="CHEBI:18248"/>
    </ligandPart>
</feature>
<feature type="transmembrane region" description="Helical" evidence="13">
    <location>
        <begin position="6"/>
        <end position="24"/>
    </location>
</feature>
<reference evidence="16 17" key="1">
    <citation type="submission" date="2019-08" db="EMBL/GenBank/DDBJ databases">
        <title>Draft genome sequences of two oriental melons (Cucumis melo L. var makuwa).</title>
        <authorList>
            <person name="Kwon S.-Y."/>
        </authorList>
    </citation>
    <scope>NUCLEOTIDE SEQUENCE [LARGE SCALE GENOMIC DNA]</scope>
    <source>
        <strain evidence="17">cv. Chang Bougi</strain>
        <strain evidence="16">cv. SW 3</strain>
        <tissue evidence="15">Leaf</tissue>
    </source>
</reference>
<dbReference type="Proteomes" id="UP000321947">
    <property type="component" value="Unassembled WGS sequence"/>
</dbReference>
<dbReference type="PRINTS" id="PR00385">
    <property type="entry name" value="P450"/>
</dbReference>
<dbReference type="InterPro" id="IPR002401">
    <property type="entry name" value="Cyt_P450_E_grp-I"/>
</dbReference>
<comment type="subcellular location">
    <subcellularLocation>
        <location evidence="1">Membrane</location>
        <topology evidence="1">Single-pass membrane protein</topology>
    </subcellularLocation>
</comment>
<dbReference type="GO" id="GO:0004497">
    <property type="term" value="F:monooxygenase activity"/>
    <property type="evidence" value="ECO:0007669"/>
    <property type="project" value="UniProtKB-KW"/>
</dbReference>
<dbReference type="PANTHER" id="PTHR24282">
    <property type="entry name" value="CYTOCHROME P450 FAMILY MEMBER"/>
    <property type="match status" value="1"/>
</dbReference>
<dbReference type="InterPro" id="IPR017972">
    <property type="entry name" value="Cyt_P450_CS"/>
</dbReference>
<evidence type="ECO:0000256" key="5">
    <source>
        <dbReference type="ARBA" id="ARBA00022723"/>
    </source>
</evidence>
<comment type="similarity">
    <text evidence="2 12">Belongs to the cytochrome P450 family.</text>
</comment>
<evidence type="ECO:0000256" key="7">
    <source>
        <dbReference type="ARBA" id="ARBA00023002"/>
    </source>
</evidence>
<evidence type="ECO:0000256" key="4">
    <source>
        <dbReference type="ARBA" id="ARBA00022692"/>
    </source>
</evidence>
<sequence length="498" mass="56884">MVVGWIFCWFLFVLLLRAVVVLWWRPRRIEQHFFRQGIRGPPYRFFIGNVKELVGMMIKASSDHSFPNSSHNILPRVLPFYHHWKKIYGSKFLVWFGPTVRLAVSDPDLIREIFTSKSEFCEKNEPHPLVKQLEGDGLLSLKGQKWALHRKIISPSFHMDNLKLLIPVMAKSVVDMLEKWSALMTSADSDEVEIEVSEWFQTLTEDVITRTAFGSSYEDGKAIFRFLPTRTNVNSWKLGRKIRKSLMKLIDRRRENSIETSSKDLLGLMIRASKSSPSSTITVNDIVEECKGFFFAGKQTTSNLLTWTMILMAMHPQWQVQARDEVLRECGARDIPSKDDVTKLKMLSMIINESLRLYPPTVATIRQAKVDVELGGYMLPRGTELLIPILAVHHDQTIWGNDVNEFNPARFAEGVAKAANHRVGFIPFGLGARTCIGQNLAILQAKLALALILQRFSFRLGPSYQHSPAVQMLLYPRHGAPIIFKKLSTPLVHEDQQS</sequence>
<dbReference type="OrthoDB" id="1470350at2759"/>
<keyword evidence="9 12" id="KW-0503">Monooxygenase</keyword>
<dbReference type="GO" id="GO:0005506">
    <property type="term" value="F:iron ion binding"/>
    <property type="evidence" value="ECO:0007669"/>
    <property type="project" value="InterPro"/>
</dbReference>
<keyword evidence="6 13" id="KW-1133">Transmembrane helix</keyword>
<evidence type="ECO:0000313" key="17">
    <source>
        <dbReference type="Proteomes" id="UP000321947"/>
    </source>
</evidence>
<proteinExistence type="inferred from homology"/>
<protein>
    <submittedName>
        <fullName evidence="15">Cytochrome P450 734A1</fullName>
    </submittedName>
</protein>
<evidence type="ECO:0000256" key="11">
    <source>
        <dbReference type="PIRSR" id="PIRSR602401-1"/>
    </source>
</evidence>
<dbReference type="GO" id="GO:0010268">
    <property type="term" value="P:brassinosteroid homeostasis"/>
    <property type="evidence" value="ECO:0007669"/>
    <property type="project" value="TreeGrafter"/>
</dbReference>
<name>A0A5D3BFE5_CUCMM</name>
<dbReference type="EMBL" id="SSTD01018577">
    <property type="protein sequence ID" value="TYJ97794.1"/>
    <property type="molecule type" value="Genomic_DNA"/>
</dbReference>
<comment type="cofactor">
    <cofactor evidence="11">
        <name>heme</name>
        <dbReference type="ChEBI" id="CHEBI:30413"/>
    </cofactor>
</comment>
<keyword evidence="4 13" id="KW-0812">Transmembrane</keyword>
<evidence type="ECO:0000256" key="8">
    <source>
        <dbReference type="ARBA" id="ARBA00023004"/>
    </source>
</evidence>
<dbReference type="Proteomes" id="UP000321393">
    <property type="component" value="Unassembled WGS sequence"/>
</dbReference>
<dbReference type="PANTHER" id="PTHR24282:SF224">
    <property type="entry name" value="CYTOCHROME P450 734A1"/>
    <property type="match status" value="1"/>
</dbReference>
<evidence type="ECO:0000256" key="10">
    <source>
        <dbReference type="ARBA" id="ARBA00023136"/>
    </source>
</evidence>
<keyword evidence="8 11" id="KW-0408">Iron</keyword>
<evidence type="ECO:0000256" key="9">
    <source>
        <dbReference type="ARBA" id="ARBA00023033"/>
    </source>
</evidence>
<accession>A0A5D3BFE5</accession>
<dbReference type="GO" id="GO:0016131">
    <property type="term" value="P:brassinosteroid metabolic process"/>
    <property type="evidence" value="ECO:0007669"/>
    <property type="project" value="TreeGrafter"/>
</dbReference>
<dbReference type="PROSITE" id="PS00086">
    <property type="entry name" value="CYTOCHROME_P450"/>
    <property type="match status" value="1"/>
</dbReference>
<dbReference type="GO" id="GO:0016020">
    <property type="term" value="C:membrane"/>
    <property type="evidence" value="ECO:0007669"/>
    <property type="project" value="UniProtKB-SubCell"/>
</dbReference>
<evidence type="ECO:0000256" key="3">
    <source>
        <dbReference type="ARBA" id="ARBA00022617"/>
    </source>
</evidence>
<dbReference type="GO" id="GO:0016705">
    <property type="term" value="F:oxidoreductase activity, acting on paired donors, with incorporation or reduction of molecular oxygen"/>
    <property type="evidence" value="ECO:0007669"/>
    <property type="project" value="InterPro"/>
</dbReference>
<keyword evidence="5 11" id="KW-0479">Metal-binding</keyword>
<evidence type="ECO:0000313" key="16">
    <source>
        <dbReference type="Proteomes" id="UP000321393"/>
    </source>
</evidence>
<keyword evidence="3 11" id="KW-0349">Heme</keyword>
<evidence type="ECO:0000256" key="13">
    <source>
        <dbReference type="SAM" id="Phobius"/>
    </source>
</evidence>
<dbReference type="SUPFAM" id="SSF48264">
    <property type="entry name" value="Cytochrome P450"/>
    <property type="match status" value="1"/>
</dbReference>
<dbReference type="GO" id="GO:0020037">
    <property type="term" value="F:heme binding"/>
    <property type="evidence" value="ECO:0007669"/>
    <property type="project" value="InterPro"/>
</dbReference>
<dbReference type="InterPro" id="IPR036396">
    <property type="entry name" value="Cyt_P450_sf"/>
</dbReference>
<dbReference type="InterPro" id="IPR001128">
    <property type="entry name" value="Cyt_P450"/>
</dbReference>
<dbReference type="PRINTS" id="PR00463">
    <property type="entry name" value="EP450I"/>
</dbReference>
<evidence type="ECO:0000313" key="14">
    <source>
        <dbReference type="EMBL" id="KAA0061585.1"/>
    </source>
</evidence>
<dbReference type="AlphaFoldDB" id="A0A5D3BFE5"/>
<dbReference type="Pfam" id="PF00067">
    <property type="entry name" value="p450"/>
    <property type="match status" value="2"/>
</dbReference>
<evidence type="ECO:0000256" key="12">
    <source>
        <dbReference type="RuleBase" id="RU000461"/>
    </source>
</evidence>
<organism evidence="15 17">
    <name type="scientific">Cucumis melo var. makuwa</name>
    <name type="common">Oriental melon</name>
    <dbReference type="NCBI Taxonomy" id="1194695"/>
    <lineage>
        <taxon>Eukaryota</taxon>
        <taxon>Viridiplantae</taxon>
        <taxon>Streptophyta</taxon>
        <taxon>Embryophyta</taxon>
        <taxon>Tracheophyta</taxon>
        <taxon>Spermatophyta</taxon>
        <taxon>Magnoliopsida</taxon>
        <taxon>eudicotyledons</taxon>
        <taxon>Gunneridae</taxon>
        <taxon>Pentapetalae</taxon>
        <taxon>rosids</taxon>
        <taxon>fabids</taxon>
        <taxon>Cucurbitales</taxon>
        <taxon>Cucurbitaceae</taxon>
        <taxon>Benincaseae</taxon>
        <taxon>Cucumis</taxon>
    </lineage>
</organism>
<evidence type="ECO:0000256" key="6">
    <source>
        <dbReference type="ARBA" id="ARBA00022989"/>
    </source>
</evidence>
<evidence type="ECO:0000256" key="1">
    <source>
        <dbReference type="ARBA" id="ARBA00004167"/>
    </source>
</evidence>
<dbReference type="EMBL" id="SSTE01004780">
    <property type="protein sequence ID" value="KAA0061585.1"/>
    <property type="molecule type" value="Genomic_DNA"/>
</dbReference>
<dbReference type="Gene3D" id="1.10.630.10">
    <property type="entry name" value="Cytochrome P450"/>
    <property type="match status" value="1"/>
</dbReference>